<dbReference type="CDD" id="cd12148">
    <property type="entry name" value="fungal_TF_MHR"/>
    <property type="match status" value="1"/>
</dbReference>
<feature type="region of interest" description="Disordered" evidence="3">
    <location>
        <begin position="70"/>
        <end position="152"/>
    </location>
</feature>
<proteinExistence type="predicted"/>
<name>A0A1Y1UFP7_9TREE</name>
<keyword evidence="5" id="KW-1185">Reference proteome</keyword>
<feature type="compositionally biased region" description="Low complexity" evidence="3">
    <location>
        <begin position="788"/>
        <end position="797"/>
    </location>
</feature>
<evidence type="ECO:0000256" key="3">
    <source>
        <dbReference type="SAM" id="MobiDB-lite"/>
    </source>
</evidence>
<organism evidence="4 5">
    <name type="scientific">Kockovaella imperatae</name>
    <dbReference type="NCBI Taxonomy" id="4999"/>
    <lineage>
        <taxon>Eukaryota</taxon>
        <taxon>Fungi</taxon>
        <taxon>Dikarya</taxon>
        <taxon>Basidiomycota</taxon>
        <taxon>Agaricomycotina</taxon>
        <taxon>Tremellomycetes</taxon>
        <taxon>Tremellales</taxon>
        <taxon>Cuniculitremaceae</taxon>
        <taxon>Kockovaella</taxon>
    </lineage>
</organism>
<comment type="caution">
    <text evidence="4">The sequence shown here is derived from an EMBL/GenBank/DDBJ whole genome shotgun (WGS) entry which is preliminary data.</text>
</comment>
<dbReference type="PANTHER" id="PTHR31668">
    <property type="entry name" value="GLUCOSE TRANSPORT TRANSCRIPTION REGULATOR RGT1-RELATED-RELATED"/>
    <property type="match status" value="1"/>
</dbReference>
<dbReference type="EMBL" id="NBSH01000008">
    <property type="protein sequence ID" value="ORX36357.1"/>
    <property type="molecule type" value="Genomic_DNA"/>
</dbReference>
<dbReference type="InParanoid" id="A0A1Y1UFP7"/>
<sequence>MDNSNGDNHGRAKIKRTHARRSCNVCKIRKTRCELPDQMIPSSTTPLPRDKACHRCKTLSLVCIVDDKGRRRGLPRDSDGHLIAPKDSWHDDQGASEADLSYSQPGPSKKRSLGKNGRTDYDSKYEDHTYSPSSPPPPLLGPDGPGYLNQHGIDTLARGLSRHEKPVDLLHGIDPYPNRPSGYDLLAEFNFTPPAAEEMSAEKLRNTKLHGRPLELVAAMLGSVYGRKVKKLDLGRLVDDHVRMKLEPGVLSLKTHHPWLPSLSDLLREYDPKTCSEPASLLLALVIYLASTSIPSQTQQLRSTLIPLVTTLRSSVLLHVPLSLAAVQALQLLTFHAPFGTLPWEKVNYHSLSVGRGQLGSALSIHSALGSRAFNLHFDMDPILLWDNPQFWLWMCLVADQGRLVLEDETTEVRLPSQLSQAKVLVDRIMVPSTYDVWGNASSETDSAELVGKLGVCNRIVRLAAALDTICKFHQSLLSLADDGFHDHVAHVMQDLDEYNSQLRGIEQEHDHITRLLASTPTCSPFLTTAAQIYRQIGWRFESSRVVMHATRSLVSGLFLPGTPLSADGLPDNLNRDERVAYAQEQMFNINNMIKAAMHPTYPGVRHMREMYLRRGEFCEGLLVAFADIEGLLLFKMPTRPSVLDSPSLDQAEHAMPILPVVELCSLAVEGTKILMEMRAGQILVSRIYSRQPTASIYRLPTWFYLIKQVSEVMIRVANKFSIDELDVPTSRGAVSVHSDATGEDGSVGQEMVVLGCGNLIASMVRVTEDWTRQNRAELDRVNSNSETTQTMQTTQTNGPGASRSSIESSTTFVAVETPRAQVVAPPMGNQDAKGNSSSDVAHSIAASTTESGSGYEQSGPHSTPGFSVQPLPEDPGSHMSFNYLGTHRSESYLPPIPPPPATASYGQEDYHSTDYIDPNVPPQSSTIPGYNYQAMRYTVAGFPYPALNPSAPHQQQPQLQPLLQDQSDYAPTPLDFLVAQMFNYSYLPGPSGFENGGGS</sequence>
<dbReference type="InterPro" id="IPR001138">
    <property type="entry name" value="Zn2Cys6_DnaBD"/>
</dbReference>
<feature type="region of interest" description="Disordered" evidence="3">
    <location>
        <begin position="778"/>
        <end position="880"/>
    </location>
</feature>
<reference evidence="4 5" key="1">
    <citation type="submission" date="2017-03" db="EMBL/GenBank/DDBJ databases">
        <title>Widespread Adenine N6-methylation of Active Genes in Fungi.</title>
        <authorList>
            <consortium name="DOE Joint Genome Institute"/>
            <person name="Mondo S.J."/>
            <person name="Dannebaum R.O."/>
            <person name="Kuo R.C."/>
            <person name="Louie K.B."/>
            <person name="Bewick A.J."/>
            <person name="Labutti K."/>
            <person name="Haridas S."/>
            <person name="Kuo A."/>
            <person name="Salamov A."/>
            <person name="Ahrendt S.R."/>
            <person name="Lau R."/>
            <person name="Bowen B.P."/>
            <person name="Lipzen A."/>
            <person name="Sullivan W."/>
            <person name="Andreopoulos W.B."/>
            <person name="Clum A."/>
            <person name="Lindquist E."/>
            <person name="Daum C."/>
            <person name="Northen T.R."/>
            <person name="Ramamoorthy G."/>
            <person name="Schmitz R.J."/>
            <person name="Gryganskyi A."/>
            <person name="Culley D."/>
            <person name="Magnuson J."/>
            <person name="James T.Y."/>
            <person name="O'Malley M.A."/>
            <person name="Stajich J.E."/>
            <person name="Spatafora J.W."/>
            <person name="Visel A."/>
            <person name="Grigoriev I.V."/>
        </authorList>
    </citation>
    <scope>NUCLEOTIDE SEQUENCE [LARGE SCALE GENOMIC DNA]</scope>
    <source>
        <strain evidence="4 5">NRRL Y-17943</strain>
    </source>
</reference>
<dbReference type="GeneID" id="33560167"/>
<dbReference type="RefSeq" id="XP_021870458.1">
    <property type="nucleotide sequence ID" value="XM_022018358.1"/>
</dbReference>
<feature type="coiled-coil region" evidence="2">
    <location>
        <begin position="489"/>
        <end position="516"/>
    </location>
</feature>
<evidence type="ECO:0000256" key="2">
    <source>
        <dbReference type="SAM" id="Coils"/>
    </source>
</evidence>
<evidence type="ECO:0008006" key="6">
    <source>
        <dbReference type="Google" id="ProtNLM"/>
    </source>
</evidence>
<feature type="compositionally biased region" description="Polar residues" evidence="3">
    <location>
        <begin position="798"/>
        <end position="813"/>
    </location>
</feature>
<dbReference type="CDD" id="cd00067">
    <property type="entry name" value="GAL4"/>
    <property type="match status" value="1"/>
</dbReference>
<keyword evidence="1" id="KW-0539">Nucleus</keyword>
<dbReference type="Gene3D" id="4.10.240.10">
    <property type="entry name" value="Zn(2)-C6 fungal-type DNA-binding domain"/>
    <property type="match status" value="1"/>
</dbReference>
<dbReference type="PANTHER" id="PTHR31668:SF30">
    <property type="entry name" value="ZN(II)2CYS6 TRANSCRIPTION FACTOR (EUROFUNG)"/>
    <property type="match status" value="1"/>
</dbReference>
<dbReference type="Proteomes" id="UP000193218">
    <property type="component" value="Unassembled WGS sequence"/>
</dbReference>
<feature type="compositionally biased region" description="Basic and acidic residues" evidence="3">
    <location>
        <begin position="70"/>
        <end position="80"/>
    </location>
</feature>
<dbReference type="AlphaFoldDB" id="A0A1Y1UFP7"/>
<dbReference type="GO" id="GO:0000981">
    <property type="term" value="F:DNA-binding transcription factor activity, RNA polymerase II-specific"/>
    <property type="evidence" value="ECO:0007669"/>
    <property type="project" value="InterPro"/>
</dbReference>
<gene>
    <name evidence="4" type="ORF">BD324DRAFT_651597</name>
</gene>
<keyword evidence="2" id="KW-0175">Coiled coil</keyword>
<dbReference type="OrthoDB" id="2595934at2759"/>
<dbReference type="InterPro" id="IPR036864">
    <property type="entry name" value="Zn2-C6_fun-type_DNA-bd_sf"/>
</dbReference>
<feature type="compositionally biased region" description="Basic and acidic residues" evidence="3">
    <location>
        <begin position="117"/>
        <end position="129"/>
    </location>
</feature>
<dbReference type="STRING" id="4999.A0A1Y1UFP7"/>
<evidence type="ECO:0000313" key="4">
    <source>
        <dbReference type="EMBL" id="ORX36357.1"/>
    </source>
</evidence>
<dbReference type="SUPFAM" id="SSF57701">
    <property type="entry name" value="Zn2/Cys6 DNA-binding domain"/>
    <property type="match status" value="1"/>
</dbReference>
<dbReference type="GO" id="GO:0008270">
    <property type="term" value="F:zinc ion binding"/>
    <property type="evidence" value="ECO:0007669"/>
    <property type="project" value="InterPro"/>
</dbReference>
<feature type="compositionally biased region" description="Polar residues" evidence="3">
    <location>
        <begin position="833"/>
        <end position="867"/>
    </location>
</feature>
<protein>
    <recommendedName>
        <fullName evidence="6">Zn(2)-C6 fungal-type domain-containing protein</fullName>
    </recommendedName>
</protein>
<accession>A0A1Y1UFP7</accession>
<evidence type="ECO:0000256" key="1">
    <source>
        <dbReference type="ARBA" id="ARBA00023242"/>
    </source>
</evidence>
<evidence type="ECO:0000313" key="5">
    <source>
        <dbReference type="Proteomes" id="UP000193218"/>
    </source>
</evidence>
<dbReference type="InterPro" id="IPR050797">
    <property type="entry name" value="Carb_Metab_Trans_Reg"/>
</dbReference>